<evidence type="ECO:0008006" key="3">
    <source>
        <dbReference type="Google" id="ProtNLM"/>
    </source>
</evidence>
<dbReference type="EMBL" id="JGYN01000013">
    <property type="protein sequence ID" value="KFI50769.1"/>
    <property type="molecule type" value="Genomic_DNA"/>
</dbReference>
<dbReference type="Proteomes" id="UP000029108">
    <property type="component" value="Unassembled WGS sequence"/>
</dbReference>
<dbReference type="Gene3D" id="1.10.101.10">
    <property type="entry name" value="PGBD-like superfamily/PGBD"/>
    <property type="match status" value="1"/>
</dbReference>
<dbReference type="InterPro" id="IPR036366">
    <property type="entry name" value="PGBDSf"/>
</dbReference>
<proteinExistence type="predicted"/>
<keyword evidence="2" id="KW-1185">Reference proteome</keyword>
<dbReference type="eggNOG" id="COG3023">
    <property type="taxonomic scope" value="Bacteria"/>
</dbReference>
<name>A0A086ZW69_9BIFI</name>
<dbReference type="InterPro" id="IPR036365">
    <property type="entry name" value="PGBD-like_sf"/>
</dbReference>
<evidence type="ECO:0000313" key="1">
    <source>
        <dbReference type="EMBL" id="KFI50769.1"/>
    </source>
</evidence>
<dbReference type="AlphaFoldDB" id="A0A086ZW69"/>
<protein>
    <recommendedName>
        <fullName evidence="3">Peptidoglycan-binding domain 1 protein</fullName>
    </recommendedName>
</protein>
<sequence>MLVFRSGKNSARTRRRVNGVGFVAACMAACLAAGMGLAVGLERTVTPPSLSASTDAGSLVLGSEEFDDARSLNVDVTASPASGVAFPVSGRVTFASCPADGVVRSGSHEYDVDGTPLMSLHTDTPLYRDLAYGDKGDDVTALQDELAALGYGGSRSGVFDWATWDAWRRLYAANAGTAAAAARVQQGAFSRALAVWLPAQAMSVSCAASLGSTVTGDSTDSPAFRGLAGVASVKAASLPDDRIQGDRVVEINGKDYPIGDDGIVSDTAALQAMAGWSTYTGARKDGEDTTSVTVTYKLKKPIGVYSVPASALTGLKGSDGCVVATDGTSVKAHVAGSSLGRTLVTIDGKAPARIKADPGQAACDAR</sequence>
<accession>A0A086ZW69</accession>
<dbReference type="SUPFAM" id="SSF47090">
    <property type="entry name" value="PGBD-like"/>
    <property type="match status" value="1"/>
</dbReference>
<gene>
    <name evidence="1" type="ORF">BBIA_1562</name>
</gene>
<dbReference type="STRING" id="1437608.GCA_000771645_00668"/>
<comment type="caution">
    <text evidence="1">The sequence shown here is derived from an EMBL/GenBank/DDBJ whole genome shotgun (WGS) entry which is preliminary data.</text>
</comment>
<dbReference type="RefSeq" id="WP_238548451.1">
    <property type="nucleotide sequence ID" value="NZ_JDUU01000014.1"/>
</dbReference>
<reference evidence="1 2" key="1">
    <citation type="submission" date="2014-03" db="EMBL/GenBank/DDBJ databases">
        <title>Genomics of Bifidobacteria.</title>
        <authorList>
            <person name="Ventura M."/>
            <person name="Milani C."/>
            <person name="Lugli G.A."/>
        </authorList>
    </citation>
    <scope>NUCLEOTIDE SEQUENCE [LARGE SCALE GENOMIC DNA]</scope>
    <source>
        <strain evidence="1 2">DSM 23969</strain>
    </source>
</reference>
<evidence type="ECO:0000313" key="2">
    <source>
        <dbReference type="Proteomes" id="UP000029108"/>
    </source>
</evidence>
<organism evidence="1 2">
    <name type="scientific">Bifidobacterium biavatii DSM 23969</name>
    <dbReference type="NCBI Taxonomy" id="1437608"/>
    <lineage>
        <taxon>Bacteria</taxon>
        <taxon>Bacillati</taxon>
        <taxon>Actinomycetota</taxon>
        <taxon>Actinomycetes</taxon>
        <taxon>Bifidobacteriales</taxon>
        <taxon>Bifidobacteriaceae</taxon>
        <taxon>Bifidobacterium</taxon>
    </lineage>
</organism>